<protein>
    <submittedName>
        <fullName evidence="1">Uncharacterized protein</fullName>
    </submittedName>
</protein>
<feature type="non-terminal residue" evidence="1">
    <location>
        <position position="1"/>
    </location>
</feature>
<dbReference type="EMBL" id="UINC01168443">
    <property type="protein sequence ID" value="SVD71475.1"/>
    <property type="molecule type" value="Genomic_DNA"/>
</dbReference>
<gene>
    <name evidence="1" type="ORF">METZ01_LOCUS424329</name>
</gene>
<name>A0A382XLJ4_9ZZZZ</name>
<dbReference type="AlphaFoldDB" id="A0A382XLJ4"/>
<proteinExistence type="predicted"/>
<organism evidence="1">
    <name type="scientific">marine metagenome</name>
    <dbReference type="NCBI Taxonomy" id="408172"/>
    <lineage>
        <taxon>unclassified sequences</taxon>
        <taxon>metagenomes</taxon>
        <taxon>ecological metagenomes</taxon>
    </lineage>
</organism>
<accession>A0A382XLJ4</accession>
<evidence type="ECO:0000313" key="1">
    <source>
        <dbReference type="EMBL" id="SVD71475.1"/>
    </source>
</evidence>
<sequence length="73" mass="8339">PFFSDLMNRHYLLREQLMHEAAEVDGVLVKVHELTGKPGEVFAADMRLFHSLGDNCSEYPRLMVSQRFSVANS</sequence>
<reference evidence="1" key="1">
    <citation type="submission" date="2018-05" db="EMBL/GenBank/DDBJ databases">
        <authorList>
            <person name="Lanie J.A."/>
            <person name="Ng W.-L."/>
            <person name="Kazmierczak K.M."/>
            <person name="Andrzejewski T.M."/>
            <person name="Davidsen T.M."/>
            <person name="Wayne K.J."/>
            <person name="Tettelin H."/>
            <person name="Glass J.I."/>
            <person name="Rusch D."/>
            <person name="Podicherti R."/>
            <person name="Tsui H.-C.T."/>
            <person name="Winkler M.E."/>
        </authorList>
    </citation>
    <scope>NUCLEOTIDE SEQUENCE</scope>
</reference>
<dbReference type="SUPFAM" id="SSF51197">
    <property type="entry name" value="Clavaminate synthase-like"/>
    <property type="match status" value="1"/>
</dbReference>